<feature type="domain" description="GH18" evidence="15">
    <location>
        <begin position="509"/>
        <end position="879"/>
    </location>
</feature>
<gene>
    <name evidence="16" type="ORF">P154DRAFT_625526</name>
</gene>
<feature type="domain" description="LysM" evidence="14">
    <location>
        <begin position="302"/>
        <end position="347"/>
    </location>
</feature>
<reference evidence="16" key="1">
    <citation type="journal article" date="2020" name="Stud. Mycol.">
        <title>101 Dothideomycetes genomes: a test case for predicting lifestyles and emergence of pathogens.</title>
        <authorList>
            <person name="Haridas S."/>
            <person name="Albert R."/>
            <person name="Binder M."/>
            <person name="Bloem J."/>
            <person name="Labutti K."/>
            <person name="Salamov A."/>
            <person name="Andreopoulos B."/>
            <person name="Baker S."/>
            <person name="Barry K."/>
            <person name="Bills G."/>
            <person name="Bluhm B."/>
            <person name="Cannon C."/>
            <person name="Castanera R."/>
            <person name="Culley D."/>
            <person name="Daum C."/>
            <person name="Ezra D."/>
            <person name="Gonzalez J."/>
            <person name="Henrissat B."/>
            <person name="Kuo A."/>
            <person name="Liang C."/>
            <person name="Lipzen A."/>
            <person name="Lutzoni F."/>
            <person name="Magnuson J."/>
            <person name="Mondo S."/>
            <person name="Nolan M."/>
            <person name="Ohm R."/>
            <person name="Pangilinan J."/>
            <person name="Park H.-J."/>
            <person name="Ramirez L."/>
            <person name="Alfaro M."/>
            <person name="Sun H."/>
            <person name="Tritt A."/>
            <person name="Yoshinaga Y."/>
            <person name="Zwiers L.-H."/>
            <person name="Turgeon B."/>
            <person name="Goodwin S."/>
            <person name="Spatafora J."/>
            <person name="Crous P."/>
            <person name="Grigoriev I."/>
        </authorList>
    </citation>
    <scope>NUCLEOTIDE SEQUENCE</scope>
    <source>
        <strain evidence="16">CBS 123094</strain>
    </source>
</reference>
<dbReference type="OrthoDB" id="73875at2759"/>
<evidence type="ECO:0000256" key="8">
    <source>
        <dbReference type="ARBA" id="ARBA00023277"/>
    </source>
</evidence>
<keyword evidence="6" id="KW-0146">Chitin degradation</keyword>
<proteinExistence type="inferred from homology"/>
<evidence type="ECO:0000259" key="14">
    <source>
        <dbReference type="PROSITE" id="PS51782"/>
    </source>
</evidence>
<dbReference type="CDD" id="cd00118">
    <property type="entry name" value="LysM"/>
    <property type="match status" value="1"/>
</dbReference>
<dbReference type="InterPro" id="IPR001002">
    <property type="entry name" value="Chitin-bd_1"/>
</dbReference>
<dbReference type="SMART" id="SM00257">
    <property type="entry name" value="LysM"/>
    <property type="match status" value="2"/>
</dbReference>
<evidence type="ECO:0000259" key="15">
    <source>
        <dbReference type="PROSITE" id="PS51910"/>
    </source>
</evidence>
<keyword evidence="8" id="KW-0119">Carbohydrate metabolism</keyword>
<dbReference type="Gene3D" id="3.20.20.80">
    <property type="entry name" value="Glycosidases"/>
    <property type="match status" value="1"/>
</dbReference>
<keyword evidence="5 11" id="KW-0378">Hydrolase</keyword>
<dbReference type="SUPFAM" id="SSF57016">
    <property type="entry name" value="Plant lectins/antimicrobial peptides"/>
    <property type="match status" value="1"/>
</dbReference>
<name>A0A6A5VXE1_9PLEO</name>
<dbReference type="InterPro" id="IPR029070">
    <property type="entry name" value="Chitinase_insertion_sf"/>
</dbReference>
<keyword evidence="17" id="KW-1185">Reference proteome</keyword>
<dbReference type="SUPFAM" id="SSF54106">
    <property type="entry name" value="LysM domain"/>
    <property type="match status" value="1"/>
</dbReference>
<dbReference type="PANTHER" id="PTHR47700:SF2">
    <property type="entry name" value="CHITINASE"/>
    <property type="match status" value="1"/>
</dbReference>
<dbReference type="EMBL" id="ML977712">
    <property type="protein sequence ID" value="KAF1993329.1"/>
    <property type="molecule type" value="Genomic_DNA"/>
</dbReference>
<dbReference type="SMART" id="SM00636">
    <property type="entry name" value="Glyco_18"/>
    <property type="match status" value="1"/>
</dbReference>
<keyword evidence="9 11" id="KW-0326">Glycosidase</keyword>
<sequence length="1248" mass="135622">MWHPSGYAILSLLTLCSLSSAQQGPGRACPVACSVAGRDPTTWTDLHGVNALKRCTEPVLFDTSIYTDVNDPSSPLKLRTCTASNKIPKEEVEYSPAPFTFGTPLQRRGNSTNSTVLHGCLPDAHTFTNKTAVNLLRWNADQESAKGAGVNAVLSAAEALKVYLSGQDDCSLTIMMARHGDATVGLYVGTEVLTSSATTVVEQFISALQKGGDVSRFAAQSCSSDKTPSTWTIGMYADFRGNISATQEALRTWAGGKCFLDSDSKDIGDKIDISFVLATGAPNRSNSPEVSKRELVARAECTAIQVGDGDGCWSLAQRCGTTQTVFEGYNKATNFCTSLKPKQWVCCSKGDLPNMGPKPGADGSCASYTIQPNDICFNIAETYQITVPKIESYNNQTWGWGGCSAIQPGQFICLSKGTPPMPAPLTNALCGPQVVGTKRPTDGTDIKDLNPCPLNVCCNVWGQCGITSDFCVLNPASTKAPGTTMPGKNSCVSSCGMNITNNASPPAQFRMIAYFESWNLDRPCLHMDITNVLEQTQITHIHFAFPSITKDFKVNITGQEDQFEKFKSMTGVKRIVSFGGWAFSTEAPTYNIFREGVTAANRATLATNIAQFILDNKMDGVDFDWEYPAAPDIPGIPAGSIEAGKQYLEFLKLVKRRLASKEVAIAAPASYWYLKGFPIKEVSQIVDYIVYMTYDLHGQWDYGNKWSSPGCDSGDCLRSHINITETTDALAMVTKAGVPANKIVVGVASYGRSFHMAQVGCDGPNCKFTGSALESNAMPGRCTNTAGYIANAEIREILADSAGGLGYSVKSWHDGPSNSDMLVYNNEEWVAYMSDTTKGTRTTWVRGLNFGGTSDWAIDLNRDYGDDGVGNMDPEDVEMGGGPVCNQADVYDSLEEISAASSLDPTCAQLYSLRVLSKMLYGAMDKYKQVDDGYDSKFKSYIKYLKKGLPEGLRLWVHWLNGEGQAFFDCRFRGNGDDWTGPCPVPRSVRGGLLIGIWTIDMTLRDHDGFFKALYKKTGIMEDWIKFGKYEEETQCNPACMNKLELTVNGLPQLKDEYTIPNPKDIIQKAMGNSQNLLNQLTARTFDVGMGLWSGGNPDVVQALAIPVFLVENAIEGMEDAKELGEKEEKEAAKNKLLLILSLVFLIVPFLGEAAAIAAGSVAMARVIALIGAGANVGLTLQEVIENPDMAPFAIMELLTAGRLKTPKDYSDALKFRNFMKTSDIETLGEKFVKQDAMIQKIVNACKR</sequence>
<dbReference type="CDD" id="cd02878">
    <property type="entry name" value="GH18_zymocin_alpha"/>
    <property type="match status" value="1"/>
</dbReference>
<dbReference type="Pfam" id="PF00187">
    <property type="entry name" value="Chitin_bind_1"/>
    <property type="match status" value="1"/>
</dbReference>
<comment type="catalytic activity">
    <reaction evidence="1">
        <text>Random endo-hydrolysis of N-acetyl-beta-D-glucosaminide (1-&gt;4)-beta-linkages in chitin and chitodextrins.</text>
        <dbReference type="EC" id="3.2.1.14"/>
    </reaction>
</comment>
<dbReference type="GO" id="GO:0008061">
    <property type="term" value="F:chitin binding"/>
    <property type="evidence" value="ECO:0007669"/>
    <property type="project" value="UniProtKB-KW"/>
</dbReference>
<evidence type="ECO:0000256" key="13">
    <source>
        <dbReference type="SAM" id="SignalP"/>
    </source>
</evidence>
<dbReference type="Gene3D" id="3.30.60.10">
    <property type="entry name" value="Endochitinase-like"/>
    <property type="match status" value="1"/>
</dbReference>
<dbReference type="GO" id="GO:0000272">
    <property type="term" value="P:polysaccharide catabolic process"/>
    <property type="evidence" value="ECO:0007669"/>
    <property type="project" value="UniProtKB-KW"/>
</dbReference>
<evidence type="ECO:0000256" key="1">
    <source>
        <dbReference type="ARBA" id="ARBA00000822"/>
    </source>
</evidence>
<dbReference type="GO" id="GO:0008843">
    <property type="term" value="F:endochitinase activity"/>
    <property type="evidence" value="ECO:0007669"/>
    <property type="project" value="UniProtKB-EC"/>
</dbReference>
<evidence type="ECO:0000256" key="2">
    <source>
        <dbReference type="ARBA" id="ARBA00008682"/>
    </source>
</evidence>
<dbReference type="Gene3D" id="3.10.350.10">
    <property type="entry name" value="LysM domain"/>
    <property type="match status" value="2"/>
</dbReference>
<evidence type="ECO:0000313" key="16">
    <source>
        <dbReference type="EMBL" id="KAF1993329.1"/>
    </source>
</evidence>
<evidence type="ECO:0000256" key="10">
    <source>
        <dbReference type="ARBA" id="ARBA00023326"/>
    </source>
</evidence>
<dbReference type="AlphaFoldDB" id="A0A6A5VXE1"/>
<dbReference type="InterPro" id="IPR017853">
    <property type="entry name" value="GH"/>
</dbReference>
<keyword evidence="12" id="KW-1133">Transmembrane helix</keyword>
<evidence type="ECO:0000313" key="17">
    <source>
        <dbReference type="Proteomes" id="UP000799779"/>
    </source>
</evidence>
<dbReference type="InterPro" id="IPR018392">
    <property type="entry name" value="LysM"/>
</dbReference>
<feature type="chain" id="PRO_5025500576" description="chitinase" evidence="13">
    <location>
        <begin position="22"/>
        <end position="1248"/>
    </location>
</feature>
<evidence type="ECO:0000256" key="5">
    <source>
        <dbReference type="ARBA" id="ARBA00022801"/>
    </source>
</evidence>
<dbReference type="Pfam" id="PF01476">
    <property type="entry name" value="LysM"/>
    <property type="match status" value="1"/>
</dbReference>
<dbReference type="InterPro" id="IPR036861">
    <property type="entry name" value="Endochitinase-like_sf"/>
</dbReference>
<comment type="similarity">
    <text evidence="2">Belongs to the glycosyl hydrolase 18 family. Chitinase class V subfamily.</text>
</comment>
<feature type="transmembrane region" description="Helical" evidence="12">
    <location>
        <begin position="1137"/>
        <end position="1159"/>
    </location>
</feature>
<evidence type="ECO:0000256" key="11">
    <source>
        <dbReference type="RuleBase" id="RU000489"/>
    </source>
</evidence>
<evidence type="ECO:0000256" key="3">
    <source>
        <dbReference type="ARBA" id="ARBA00012729"/>
    </source>
</evidence>
<keyword evidence="13" id="KW-0732">Signal</keyword>
<keyword evidence="12" id="KW-0812">Transmembrane</keyword>
<accession>A0A6A5VXE1</accession>
<evidence type="ECO:0000256" key="12">
    <source>
        <dbReference type="SAM" id="Phobius"/>
    </source>
</evidence>
<dbReference type="Pfam" id="PF00704">
    <property type="entry name" value="Glyco_hydro_18"/>
    <property type="match status" value="1"/>
</dbReference>
<dbReference type="PROSITE" id="PS51782">
    <property type="entry name" value="LYSM"/>
    <property type="match status" value="2"/>
</dbReference>
<dbReference type="Gene3D" id="3.10.50.10">
    <property type="match status" value="1"/>
</dbReference>
<keyword evidence="4" id="KW-0147">Chitin-binding</keyword>
<evidence type="ECO:0000256" key="7">
    <source>
        <dbReference type="ARBA" id="ARBA00023026"/>
    </source>
</evidence>
<dbReference type="InterPro" id="IPR053214">
    <property type="entry name" value="LysM12-like"/>
</dbReference>
<dbReference type="PROSITE" id="PS51910">
    <property type="entry name" value="GH18_2"/>
    <property type="match status" value="1"/>
</dbReference>
<dbReference type="PANTHER" id="PTHR47700">
    <property type="entry name" value="V CHITINASE, PUTATIVE (AFU_ORTHOLOGUE AFUA_6G13720)-RELATED"/>
    <property type="match status" value="1"/>
</dbReference>
<dbReference type="InterPro" id="IPR036779">
    <property type="entry name" value="LysM_dom_sf"/>
</dbReference>
<organism evidence="16 17">
    <name type="scientific">Amniculicola lignicola CBS 123094</name>
    <dbReference type="NCBI Taxonomy" id="1392246"/>
    <lineage>
        <taxon>Eukaryota</taxon>
        <taxon>Fungi</taxon>
        <taxon>Dikarya</taxon>
        <taxon>Ascomycota</taxon>
        <taxon>Pezizomycotina</taxon>
        <taxon>Dothideomycetes</taxon>
        <taxon>Pleosporomycetidae</taxon>
        <taxon>Pleosporales</taxon>
        <taxon>Amniculicolaceae</taxon>
        <taxon>Amniculicola</taxon>
    </lineage>
</organism>
<dbReference type="InterPro" id="IPR011583">
    <property type="entry name" value="Chitinase_II/V-like_cat"/>
</dbReference>
<dbReference type="InterPro" id="IPR001579">
    <property type="entry name" value="Glyco_hydro_18_chit_AS"/>
</dbReference>
<keyword evidence="12" id="KW-0472">Membrane</keyword>
<dbReference type="EC" id="3.2.1.14" evidence="3"/>
<keyword evidence="10" id="KW-0624">Polysaccharide degradation</keyword>
<dbReference type="Proteomes" id="UP000799779">
    <property type="component" value="Unassembled WGS sequence"/>
</dbReference>
<dbReference type="GO" id="GO:0006032">
    <property type="term" value="P:chitin catabolic process"/>
    <property type="evidence" value="ECO:0007669"/>
    <property type="project" value="UniProtKB-KW"/>
</dbReference>
<feature type="signal peptide" evidence="13">
    <location>
        <begin position="1"/>
        <end position="21"/>
    </location>
</feature>
<feature type="domain" description="LysM" evidence="14">
    <location>
        <begin position="366"/>
        <end position="414"/>
    </location>
</feature>
<dbReference type="SUPFAM" id="SSF51445">
    <property type="entry name" value="(Trans)glycosidases"/>
    <property type="match status" value="1"/>
</dbReference>
<dbReference type="SUPFAM" id="SSF54556">
    <property type="entry name" value="Chitinase insertion domain"/>
    <property type="match status" value="1"/>
</dbReference>
<dbReference type="CDD" id="cd00035">
    <property type="entry name" value="ChtBD1"/>
    <property type="match status" value="1"/>
</dbReference>
<evidence type="ECO:0000256" key="9">
    <source>
        <dbReference type="ARBA" id="ARBA00023295"/>
    </source>
</evidence>
<keyword evidence="7" id="KW-0843">Virulence</keyword>
<evidence type="ECO:0000256" key="6">
    <source>
        <dbReference type="ARBA" id="ARBA00023024"/>
    </source>
</evidence>
<dbReference type="InterPro" id="IPR001223">
    <property type="entry name" value="Glyco_hydro18_cat"/>
</dbReference>
<evidence type="ECO:0000256" key="4">
    <source>
        <dbReference type="ARBA" id="ARBA00022669"/>
    </source>
</evidence>
<dbReference type="PROSITE" id="PS01095">
    <property type="entry name" value="GH18_1"/>
    <property type="match status" value="1"/>
</dbReference>
<protein>
    <recommendedName>
        <fullName evidence="3">chitinase</fullName>
        <ecNumber evidence="3">3.2.1.14</ecNumber>
    </recommendedName>
</protein>